<name>A0ABY7G4Q2_MYAAR</name>
<accession>A0ABY7G4Q2</accession>
<protein>
    <submittedName>
        <fullName evidence="1">Uncharacterized protein</fullName>
    </submittedName>
</protein>
<evidence type="ECO:0000313" key="1">
    <source>
        <dbReference type="EMBL" id="WAR28011.1"/>
    </source>
</evidence>
<reference evidence="1" key="1">
    <citation type="submission" date="2022-11" db="EMBL/GenBank/DDBJ databases">
        <title>Centuries of genome instability and evolution in soft-shell clam transmissible cancer (bioRxiv).</title>
        <authorList>
            <person name="Hart S.F.M."/>
            <person name="Yonemitsu M.A."/>
            <person name="Giersch R.M."/>
            <person name="Beal B.F."/>
            <person name="Arriagada G."/>
            <person name="Davis B.W."/>
            <person name="Ostrander E.A."/>
            <person name="Goff S.P."/>
            <person name="Metzger M.J."/>
        </authorList>
    </citation>
    <scope>NUCLEOTIDE SEQUENCE</scope>
    <source>
        <strain evidence="1">MELC-2E11</strain>
        <tissue evidence="1">Siphon/mantle</tissue>
    </source>
</reference>
<dbReference type="EMBL" id="CP111026">
    <property type="protein sequence ID" value="WAR28011.1"/>
    <property type="molecule type" value="Genomic_DNA"/>
</dbReference>
<keyword evidence="2" id="KW-1185">Reference proteome</keyword>
<proteinExistence type="predicted"/>
<organism evidence="1 2">
    <name type="scientific">Mya arenaria</name>
    <name type="common">Soft-shell clam</name>
    <dbReference type="NCBI Taxonomy" id="6604"/>
    <lineage>
        <taxon>Eukaryota</taxon>
        <taxon>Metazoa</taxon>
        <taxon>Spiralia</taxon>
        <taxon>Lophotrochozoa</taxon>
        <taxon>Mollusca</taxon>
        <taxon>Bivalvia</taxon>
        <taxon>Autobranchia</taxon>
        <taxon>Heteroconchia</taxon>
        <taxon>Euheterodonta</taxon>
        <taxon>Imparidentia</taxon>
        <taxon>Neoheterodontei</taxon>
        <taxon>Myida</taxon>
        <taxon>Myoidea</taxon>
        <taxon>Myidae</taxon>
        <taxon>Mya</taxon>
    </lineage>
</organism>
<sequence>NASLSERCVSHEIDYLPKTDSDNSPESITDISSEISELDESMISDTSPCKSAESDVFIEISYLNESMISETSSNFESADTISDVEMSSDEDTHFSHEIDSNDEMANVQPQSLSETELQALKIFSLFKRHNFTTSASRDIRQTMKSVFPSSECVTVLNLDYIYSFVDIPPMKEVHYCEICNGVFPDNLDDFRCRVENCEGFRYKGGFSHQQKKDRQPRKSFILADIKQQLKHLLKTPGILKEIEKCKEEIEDRKNCRNLTDITNGQAYREILNEDNSFLQSPYNLSAIINTDGVNLYSSSRIELWPIFMAINELSPKARFSRDNMLLVGIWQ</sequence>
<dbReference type="Proteomes" id="UP001164746">
    <property type="component" value="Chromosome 15"/>
</dbReference>
<feature type="non-terminal residue" evidence="1">
    <location>
        <position position="331"/>
    </location>
</feature>
<evidence type="ECO:0000313" key="2">
    <source>
        <dbReference type="Proteomes" id="UP001164746"/>
    </source>
</evidence>
<gene>
    <name evidence="1" type="ORF">MAR_013715</name>
</gene>